<organism evidence="5 6">
    <name type="scientific">Nocardia speluncae</name>
    <dbReference type="NCBI Taxonomy" id="419477"/>
    <lineage>
        <taxon>Bacteria</taxon>
        <taxon>Bacillati</taxon>
        <taxon>Actinomycetota</taxon>
        <taxon>Actinomycetes</taxon>
        <taxon>Mycobacteriales</taxon>
        <taxon>Nocardiaceae</taxon>
        <taxon>Nocardia</taxon>
    </lineage>
</organism>
<evidence type="ECO:0000313" key="5">
    <source>
        <dbReference type="EMBL" id="NKY31969.1"/>
    </source>
</evidence>
<dbReference type="Pfam" id="PF00582">
    <property type="entry name" value="Usp"/>
    <property type="match status" value="2"/>
</dbReference>
<evidence type="ECO:0000256" key="3">
    <source>
        <dbReference type="ARBA" id="ARBA00022840"/>
    </source>
</evidence>
<evidence type="ECO:0000256" key="1">
    <source>
        <dbReference type="ARBA" id="ARBA00008791"/>
    </source>
</evidence>
<feature type="domain" description="UspA" evidence="4">
    <location>
        <begin position="8"/>
        <end position="144"/>
    </location>
</feature>
<dbReference type="AlphaFoldDB" id="A0A846XA91"/>
<evidence type="ECO:0000313" key="6">
    <source>
        <dbReference type="Proteomes" id="UP000565715"/>
    </source>
</evidence>
<evidence type="ECO:0000256" key="2">
    <source>
        <dbReference type="ARBA" id="ARBA00022741"/>
    </source>
</evidence>
<proteinExistence type="inferred from homology"/>
<gene>
    <name evidence="5" type="ORF">HGA13_02605</name>
</gene>
<accession>A0A846XA91</accession>
<dbReference type="PANTHER" id="PTHR46268">
    <property type="entry name" value="STRESS RESPONSE PROTEIN NHAX"/>
    <property type="match status" value="1"/>
</dbReference>
<keyword evidence="3" id="KW-0067">ATP-binding</keyword>
<dbReference type="EMBL" id="JAAXOO010000001">
    <property type="protein sequence ID" value="NKY31969.1"/>
    <property type="molecule type" value="Genomic_DNA"/>
</dbReference>
<dbReference type="GO" id="GO:0005524">
    <property type="term" value="F:ATP binding"/>
    <property type="evidence" value="ECO:0007669"/>
    <property type="project" value="UniProtKB-KW"/>
</dbReference>
<dbReference type="RefSeq" id="WP_068035639.1">
    <property type="nucleotide sequence ID" value="NZ_JAAXOO010000001.1"/>
</dbReference>
<keyword evidence="2" id="KW-0547">Nucleotide-binding</keyword>
<dbReference type="InterPro" id="IPR006015">
    <property type="entry name" value="Universal_stress_UspA"/>
</dbReference>
<name>A0A846XA91_9NOCA</name>
<dbReference type="PANTHER" id="PTHR46268:SF27">
    <property type="entry name" value="UNIVERSAL STRESS PROTEIN RV2623"/>
    <property type="match status" value="1"/>
</dbReference>
<comment type="similarity">
    <text evidence="1">Belongs to the universal stress protein A family.</text>
</comment>
<dbReference type="InterPro" id="IPR014729">
    <property type="entry name" value="Rossmann-like_a/b/a_fold"/>
</dbReference>
<comment type="caution">
    <text evidence="5">The sequence shown here is derived from an EMBL/GenBank/DDBJ whole genome shotgun (WGS) entry which is preliminary data.</text>
</comment>
<dbReference type="SUPFAM" id="SSF52402">
    <property type="entry name" value="Adenine nucleotide alpha hydrolases-like"/>
    <property type="match status" value="2"/>
</dbReference>
<keyword evidence="6" id="KW-1185">Reference proteome</keyword>
<evidence type="ECO:0000259" key="4">
    <source>
        <dbReference type="Pfam" id="PF00582"/>
    </source>
</evidence>
<sequence length="288" mass="30047">MATHSEPPIIVGIDGSTTSLDALRWAARRAALHRCPLHLVHAIGAPATFGPEISVVGLDNAALRADGETILAAAEETARETAADLEITTTVADLGPTTVLIDLSAGARMVVAGTRGLGTLGRLLLGSVSTSLARHAHCPVAVIPDTEEPARDLGQRPVVVGVDGSPRGQEAVDIAFEEAARGYVGVIAVTTWSESFRYISRDEMQEEARAVQAESLAGQAERYPDVPVTAVVAEDRPARRILAESENAQLIVVGSHGRGGFAGMTLGSVGQAVLHGTRVPLLIARARN</sequence>
<protein>
    <submittedName>
        <fullName evidence="5">Universal stress protein</fullName>
    </submittedName>
</protein>
<reference evidence="5 6" key="1">
    <citation type="submission" date="2020-04" db="EMBL/GenBank/DDBJ databases">
        <title>MicrobeNet Type strains.</title>
        <authorList>
            <person name="Nicholson A.C."/>
        </authorList>
    </citation>
    <scope>NUCLEOTIDE SEQUENCE [LARGE SCALE GENOMIC DNA]</scope>
    <source>
        <strain evidence="5 6">DSM 45078</strain>
    </source>
</reference>
<dbReference type="Gene3D" id="3.40.50.620">
    <property type="entry name" value="HUPs"/>
    <property type="match status" value="2"/>
</dbReference>
<dbReference type="InterPro" id="IPR006016">
    <property type="entry name" value="UspA"/>
</dbReference>
<dbReference type="Proteomes" id="UP000565715">
    <property type="component" value="Unassembled WGS sequence"/>
</dbReference>
<feature type="domain" description="UspA" evidence="4">
    <location>
        <begin position="156"/>
        <end position="285"/>
    </location>
</feature>
<dbReference type="PRINTS" id="PR01438">
    <property type="entry name" value="UNVRSLSTRESS"/>
</dbReference>